<evidence type="ECO:0000313" key="1">
    <source>
        <dbReference type="EMBL" id="SDF05034.1"/>
    </source>
</evidence>
<dbReference type="PANTHER" id="PTHR35862:SF1">
    <property type="entry name" value="FELS-2 PROPHAGE PROTEIN"/>
    <property type="match status" value="1"/>
</dbReference>
<sequence>MTATSPRLNLSGLPAPAIIQGLDYEATLAALVADMKTALSEALPDWDGGSESDPVLILLQQFAYRIVVLTAAFNDAAKGALLAYATGSDLAHLAALLGTERLTVAEATDTTDAVMETDAALRARAQLAWEALSTAGPAGAYRYHAMEADGRVRDVSVASPTPGEVVVTVLGHTEDGTVTARETVTDLEVTLTGDRVVLDGQRITGLVVTDAALVTDYRWDAETATLTRTAGGAIPAGATLTVSYERAGVLELVAARLDDDDVRPVTDHVTVESATVLPYAVEATLYFETGPAAAPVLAAAEAALSDTVTDLHRLGADITRSALLKALRQSGVTRVVLTSPPPPADPGADVCIAVGPTQAAHCTGVTLINGGRDAG</sequence>
<dbReference type="PANTHER" id="PTHR35862">
    <property type="entry name" value="FELS-2 PROPHAGE PROTEIN"/>
    <property type="match status" value="1"/>
</dbReference>
<dbReference type="InterPro" id="IPR052726">
    <property type="entry name" value="Phage_Baseplate_Hub"/>
</dbReference>
<dbReference type="EMBL" id="FNAP01000026">
    <property type="protein sequence ID" value="SDF05034.1"/>
    <property type="molecule type" value="Genomic_DNA"/>
</dbReference>
<dbReference type="AlphaFoldDB" id="A0A1G7HY33"/>
<protein>
    <submittedName>
        <fullName evidence="1">Baseplate J-like protein</fullName>
    </submittedName>
</protein>
<reference evidence="1 2" key="1">
    <citation type="submission" date="2016-10" db="EMBL/GenBank/DDBJ databases">
        <authorList>
            <person name="de Groot N.N."/>
        </authorList>
    </citation>
    <scope>NUCLEOTIDE SEQUENCE [LARGE SCALE GENOMIC DNA]</scope>
    <source>
        <strain evidence="1 2">ATCC 700224</strain>
    </source>
</reference>
<dbReference type="PIRSF" id="PIRSF020481">
    <property type="entry name" value="BAP"/>
    <property type="match status" value="1"/>
</dbReference>
<organism evidence="1 2">
    <name type="scientific">Rhodospira trueperi</name>
    <dbReference type="NCBI Taxonomy" id="69960"/>
    <lineage>
        <taxon>Bacteria</taxon>
        <taxon>Pseudomonadati</taxon>
        <taxon>Pseudomonadota</taxon>
        <taxon>Alphaproteobacteria</taxon>
        <taxon>Rhodospirillales</taxon>
        <taxon>Rhodospirillaceae</taxon>
        <taxon>Rhodospira</taxon>
    </lineage>
</organism>
<evidence type="ECO:0000313" key="2">
    <source>
        <dbReference type="Proteomes" id="UP000199412"/>
    </source>
</evidence>
<dbReference type="InterPro" id="IPR014507">
    <property type="entry name" value="Baseplate_assembly_J_pred"/>
</dbReference>
<gene>
    <name evidence="1" type="ORF">SAMN05421720_12621</name>
</gene>
<accession>A0A1G7HY33</accession>
<dbReference type="STRING" id="69960.SAMN05421720_12621"/>
<dbReference type="OrthoDB" id="9793802at2"/>
<proteinExistence type="predicted"/>
<keyword evidence="2" id="KW-1185">Reference proteome</keyword>
<name>A0A1G7HY33_9PROT</name>
<dbReference type="RefSeq" id="WP_092788083.1">
    <property type="nucleotide sequence ID" value="NZ_FNAP01000026.1"/>
</dbReference>
<dbReference type="Proteomes" id="UP000199412">
    <property type="component" value="Unassembled WGS sequence"/>
</dbReference>